<name>A0AAW0GXU8_9APHY</name>
<dbReference type="PANTHER" id="PTHR44169:SF6">
    <property type="entry name" value="NADPH-DEPENDENT 1-ACYLDIHYDROXYACETONE PHOSPHATE REDUCTASE"/>
    <property type="match status" value="1"/>
</dbReference>
<protein>
    <recommendedName>
        <fullName evidence="6">Oxidoreductase</fullName>
    </recommendedName>
</protein>
<dbReference type="Gene3D" id="3.40.50.720">
    <property type="entry name" value="NAD(P)-binding Rossmann-like Domain"/>
    <property type="match status" value="1"/>
</dbReference>
<sequence>MTSSPKVVLVTGCSKGGIGYSLCEEYAAQGYIVYATARKLESMNTFTSQSIHPLELDVLDDENTNQVVKTIIDKEGKVDILVNNAGIMAAGAMLDQTVDSARRAFETNVFSVFRLCKAVAKHMASRHSGTIVNIGSVVGEVTTPWNGMYSATKAAVHMITDTLYMECQPLGINVVLVAPGAVRSNIANTQNGKFTLPEDSLYKNYVEHIMKRIVASQGSNSMDTREFAKIVVNETTQRSPRRYVTAGGNSGVFKLFGWLPKTMVLWFLWKMYTRTSK</sequence>
<dbReference type="PRINTS" id="PR00081">
    <property type="entry name" value="GDHRDH"/>
</dbReference>
<dbReference type="CDD" id="cd05374">
    <property type="entry name" value="17beta-HSD-like_SDR_c"/>
    <property type="match status" value="1"/>
</dbReference>
<dbReference type="FunFam" id="3.40.50.720:FF:000261">
    <property type="entry name" value="NADPH-dependent 1-acyldihydroxyacetone phosphate reductase"/>
    <property type="match status" value="1"/>
</dbReference>
<dbReference type="GO" id="GO:0005783">
    <property type="term" value="C:endoplasmic reticulum"/>
    <property type="evidence" value="ECO:0007669"/>
    <property type="project" value="TreeGrafter"/>
</dbReference>
<dbReference type="InterPro" id="IPR002347">
    <property type="entry name" value="SDR_fam"/>
</dbReference>
<dbReference type="Proteomes" id="UP001385951">
    <property type="component" value="Unassembled WGS sequence"/>
</dbReference>
<dbReference type="GO" id="GO:0016491">
    <property type="term" value="F:oxidoreductase activity"/>
    <property type="evidence" value="ECO:0007669"/>
    <property type="project" value="UniProtKB-KW"/>
</dbReference>
<proteinExistence type="inferred from homology"/>
<organism evidence="4 5">
    <name type="scientific">Cerrena zonata</name>
    <dbReference type="NCBI Taxonomy" id="2478898"/>
    <lineage>
        <taxon>Eukaryota</taxon>
        <taxon>Fungi</taxon>
        <taxon>Dikarya</taxon>
        <taxon>Basidiomycota</taxon>
        <taxon>Agaricomycotina</taxon>
        <taxon>Agaricomycetes</taxon>
        <taxon>Polyporales</taxon>
        <taxon>Cerrenaceae</taxon>
        <taxon>Cerrena</taxon>
    </lineage>
</organism>
<keyword evidence="2" id="KW-0560">Oxidoreductase</keyword>
<dbReference type="PRINTS" id="PR00080">
    <property type="entry name" value="SDRFAMILY"/>
</dbReference>
<dbReference type="EMBL" id="JASBNA010000002">
    <property type="protein sequence ID" value="KAK7694591.1"/>
    <property type="molecule type" value="Genomic_DNA"/>
</dbReference>
<evidence type="ECO:0000313" key="4">
    <source>
        <dbReference type="EMBL" id="KAK7694591.1"/>
    </source>
</evidence>
<dbReference type="Pfam" id="PF00106">
    <property type="entry name" value="adh_short"/>
    <property type="match status" value="1"/>
</dbReference>
<evidence type="ECO:0000256" key="3">
    <source>
        <dbReference type="RuleBase" id="RU000363"/>
    </source>
</evidence>
<evidence type="ECO:0008006" key="6">
    <source>
        <dbReference type="Google" id="ProtNLM"/>
    </source>
</evidence>
<accession>A0AAW0GXU8</accession>
<evidence type="ECO:0000313" key="5">
    <source>
        <dbReference type="Proteomes" id="UP001385951"/>
    </source>
</evidence>
<evidence type="ECO:0000256" key="1">
    <source>
        <dbReference type="ARBA" id="ARBA00006484"/>
    </source>
</evidence>
<gene>
    <name evidence="4" type="ORF">QCA50_001777</name>
</gene>
<reference evidence="4 5" key="1">
    <citation type="submission" date="2022-09" db="EMBL/GenBank/DDBJ databases">
        <authorList>
            <person name="Palmer J.M."/>
        </authorList>
    </citation>
    <scope>NUCLEOTIDE SEQUENCE [LARGE SCALE GENOMIC DNA]</scope>
    <source>
        <strain evidence="4 5">DSM 7382</strain>
    </source>
</reference>
<dbReference type="AlphaFoldDB" id="A0AAW0GXU8"/>
<dbReference type="PANTHER" id="PTHR44169">
    <property type="entry name" value="NADPH-DEPENDENT 1-ACYLDIHYDROXYACETONE PHOSPHATE REDUCTASE"/>
    <property type="match status" value="1"/>
</dbReference>
<comment type="caution">
    <text evidence="4">The sequence shown here is derived from an EMBL/GenBank/DDBJ whole genome shotgun (WGS) entry which is preliminary data.</text>
</comment>
<evidence type="ECO:0000256" key="2">
    <source>
        <dbReference type="ARBA" id="ARBA00023002"/>
    </source>
</evidence>
<keyword evidence="5" id="KW-1185">Reference proteome</keyword>
<comment type="similarity">
    <text evidence="1 3">Belongs to the short-chain dehydrogenases/reductases (SDR) family.</text>
</comment>
<dbReference type="SUPFAM" id="SSF51735">
    <property type="entry name" value="NAD(P)-binding Rossmann-fold domains"/>
    <property type="match status" value="1"/>
</dbReference>
<dbReference type="InterPro" id="IPR036291">
    <property type="entry name" value="NAD(P)-bd_dom_sf"/>
</dbReference>